<dbReference type="OrthoDB" id="9780854at2"/>
<dbReference type="RefSeq" id="WP_057836435.1">
    <property type="nucleotide sequence ID" value="NZ_LLXZ01000102.1"/>
</dbReference>
<comment type="function">
    <text evidence="2">With LigD forms a non-homologous end joining (NHEJ) DNA repair enzyme, which repairs dsDNA breaks with reduced fidelity. Binds linear dsDNA with 5'- and 3'- overhangs but not closed circular dsDNA nor ssDNA. Recruits and stimulates the ligase activity of LigD.</text>
</comment>
<dbReference type="PIRSF" id="PIRSF006493">
    <property type="entry name" value="Prok_Ku"/>
    <property type="match status" value="1"/>
</dbReference>
<evidence type="ECO:0000313" key="5">
    <source>
        <dbReference type="EMBL" id="KRR07418.1"/>
    </source>
</evidence>
<dbReference type="GO" id="GO:0006303">
    <property type="term" value="P:double-strand break repair via nonhomologous end joining"/>
    <property type="evidence" value="ECO:0007669"/>
    <property type="project" value="UniProtKB-UniRule"/>
</dbReference>
<dbReference type="PANTHER" id="PTHR41251">
    <property type="entry name" value="NON-HOMOLOGOUS END JOINING PROTEIN KU"/>
    <property type="match status" value="1"/>
</dbReference>
<feature type="compositionally biased region" description="Basic residues" evidence="3">
    <location>
        <begin position="265"/>
        <end position="289"/>
    </location>
</feature>
<dbReference type="CDD" id="cd00789">
    <property type="entry name" value="KU_like"/>
    <property type="match status" value="1"/>
</dbReference>
<dbReference type="NCBIfam" id="TIGR02772">
    <property type="entry name" value="Ku_bact"/>
    <property type="match status" value="1"/>
</dbReference>
<accession>A0A0R3LI14</accession>
<comment type="subunit">
    <text evidence="2">Homodimer. Interacts with LigD.</text>
</comment>
<gene>
    <name evidence="2" type="primary">ku</name>
    <name evidence="5" type="ORF">CQ12_00445</name>
</gene>
<dbReference type="AlphaFoldDB" id="A0A0R3LI14"/>
<keyword evidence="2" id="KW-0227">DNA damage</keyword>
<keyword evidence="1 2" id="KW-0238">DNA-binding</keyword>
<proteinExistence type="inferred from homology"/>
<evidence type="ECO:0000256" key="2">
    <source>
        <dbReference type="HAMAP-Rule" id="MF_01875"/>
    </source>
</evidence>
<organism evidence="5 6">
    <name type="scientific">Bradyrhizobium jicamae</name>
    <dbReference type="NCBI Taxonomy" id="280332"/>
    <lineage>
        <taxon>Bacteria</taxon>
        <taxon>Pseudomonadati</taxon>
        <taxon>Pseudomonadota</taxon>
        <taxon>Alphaproteobacteria</taxon>
        <taxon>Hyphomicrobiales</taxon>
        <taxon>Nitrobacteraceae</taxon>
        <taxon>Bradyrhizobium</taxon>
    </lineage>
</organism>
<dbReference type="Gene3D" id="2.40.290.10">
    <property type="match status" value="1"/>
</dbReference>
<comment type="similarity">
    <text evidence="2">Belongs to the prokaryotic Ku family.</text>
</comment>
<sequence>MAPRAYWKGYLRVSLVSCPIQLFPAISDREKARFHLINKKTGHRIKYCKLDAETGEQVDPQDIVMGYQVGGGRYVALTEDELKTIEIEGTHTIEIDQFVPRNEIDDLYLSRPYYMTPAGEIGRQAYVVIREAIRKEGVVALGRVVLTTREHVMAIEPRGKGLVGVTLRYPYEIRNERDYFGDLPEERVPREMLELARKILAMKAGHFHPEQFEDHYERALRALIKRKQRGETIDKPRGRPSAEVIDLMEAFRQSVAGGRSTPLTHHQRVTKGHKRPPAKRSSMRARKVS</sequence>
<feature type="domain" description="Ku" evidence="4">
    <location>
        <begin position="55"/>
        <end position="187"/>
    </location>
</feature>
<evidence type="ECO:0000256" key="1">
    <source>
        <dbReference type="ARBA" id="ARBA00023125"/>
    </source>
</evidence>
<dbReference type="PANTHER" id="PTHR41251:SF1">
    <property type="entry name" value="NON-HOMOLOGOUS END JOINING PROTEIN KU"/>
    <property type="match status" value="1"/>
</dbReference>
<dbReference type="Proteomes" id="UP000050863">
    <property type="component" value="Unassembled WGS sequence"/>
</dbReference>
<keyword evidence="6" id="KW-1185">Reference proteome</keyword>
<dbReference type="Pfam" id="PF02735">
    <property type="entry name" value="Ku"/>
    <property type="match status" value="1"/>
</dbReference>
<dbReference type="GO" id="GO:0006310">
    <property type="term" value="P:DNA recombination"/>
    <property type="evidence" value="ECO:0007669"/>
    <property type="project" value="UniProtKB-KW"/>
</dbReference>
<dbReference type="SUPFAM" id="SSF100939">
    <property type="entry name" value="SPOC domain-like"/>
    <property type="match status" value="1"/>
</dbReference>
<dbReference type="InterPro" id="IPR006164">
    <property type="entry name" value="DNA_bd_Ku70/Ku80"/>
</dbReference>
<feature type="region of interest" description="Disordered" evidence="3">
    <location>
        <begin position="253"/>
        <end position="289"/>
    </location>
</feature>
<reference evidence="5 6" key="1">
    <citation type="submission" date="2014-03" db="EMBL/GenBank/DDBJ databases">
        <title>Bradyrhizobium valentinum sp. nov., isolated from effective nodules of Lupinus mariae-josephae, a lupine endemic of basic-lime soils in Eastern Spain.</title>
        <authorList>
            <person name="Duran D."/>
            <person name="Rey L."/>
            <person name="Navarro A."/>
            <person name="Busquets A."/>
            <person name="Imperial J."/>
            <person name="Ruiz-Argueso T."/>
        </authorList>
    </citation>
    <scope>NUCLEOTIDE SEQUENCE [LARGE SCALE GENOMIC DNA]</scope>
    <source>
        <strain evidence="5 6">PAC68</strain>
    </source>
</reference>
<dbReference type="GO" id="GO:0003690">
    <property type="term" value="F:double-stranded DNA binding"/>
    <property type="evidence" value="ECO:0007669"/>
    <property type="project" value="UniProtKB-UniRule"/>
</dbReference>
<evidence type="ECO:0000259" key="4">
    <source>
        <dbReference type="SMART" id="SM00559"/>
    </source>
</evidence>
<keyword evidence="2" id="KW-0234">DNA repair</keyword>
<dbReference type="SMART" id="SM00559">
    <property type="entry name" value="Ku78"/>
    <property type="match status" value="1"/>
</dbReference>
<dbReference type="HAMAP" id="MF_01875">
    <property type="entry name" value="Prokaryotic_Ku"/>
    <property type="match status" value="1"/>
</dbReference>
<name>A0A0R3LI14_9BRAD</name>
<dbReference type="EMBL" id="LLXZ01000102">
    <property type="protein sequence ID" value="KRR07418.1"/>
    <property type="molecule type" value="Genomic_DNA"/>
</dbReference>
<dbReference type="InterPro" id="IPR016194">
    <property type="entry name" value="SPOC-like_C_dom_sf"/>
</dbReference>
<dbReference type="InterPro" id="IPR009187">
    <property type="entry name" value="Prok_Ku"/>
</dbReference>
<protein>
    <recommendedName>
        <fullName evidence="2">Non-homologous end joining protein Ku</fullName>
    </recommendedName>
</protein>
<dbReference type="STRING" id="280332.CQ12_00445"/>
<comment type="caution">
    <text evidence="5">The sequence shown here is derived from an EMBL/GenBank/DDBJ whole genome shotgun (WGS) entry which is preliminary data.</text>
</comment>
<evidence type="ECO:0000256" key="3">
    <source>
        <dbReference type="SAM" id="MobiDB-lite"/>
    </source>
</evidence>
<evidence type="ECO:0000313" key="6">
    <source>
        <dbReference type="Proteomes" id="UP000050863"/>
    </source>
</evidence>
<keyword evidence="2" id="KW-0233">DNA recombination</keyword>